<protein>
    <submittedName>
        <fullName evidence="1">Uncharacterized protein</fullName>
    </submittedName>
</protein>
<keyword evidence="2" id="KW-1185">Reference proteome</keyword>
<comment type="caution">
    <text evidence="1">The sequence shown here is derived from an EMBL/GenBank/DDBJ whole genome shotgun (WGS) entry which is preliminary data.</text>
</comment>
<dbReference type="EMBL" id="JBHTLD010000276">
    <property type="protein sequence ID" value="MFD1188445.1"/>
    <property type="molecule type" value="Genomic_DNA"/>
</dbReference>
<gene>
    <name evidence="1" type="ORF">ACFQ2O_19700</name>
</gene>
<organism evidence="1 2">
    <name type="scientific">Pontibacter rugosus</name>
    <dbReference type="NCBI Taxonomy" id="1745966"/>
    <lineage>
        <taxon>Bacteria</taxon>
        <taxon>Pseudomonadati</taxon>
        <taxon>Bacteroidota</taxon>
        <taxon>Cytophagia</taxon>
        <taxon>Cytophagales</taxon>
        <taxon>Hymenobacteraceae</taxon>
        <taxon>Pontibacter</taxon>
    </lineage>
</organism>
<sequence>MASSIYNILYTSAALTVFEDTSLKLMVVHPHGLVPSNLYRKGLITAVEVAIEKQLHHWLVNNIEGGIISSEDQVWASETVAPLLAAESRIQKMAFIEPEDIYSKIILEDLMDRAREMFLFEMQFFKEVKNAYTWFRDSSATTL</sequence>
<evidence type="ECO:0000313" key="1">
    <source>
        <dbReference type="EMBL" id="MFD1188445.1"/>
    </source>
</evidence>
<reference evidence="2" key="1">
    <citation type="journal article" date="2019" name="Int. J. Syst. Evol. Microbiol.">
        <title>The Global Catalogue of Microorganisms (GCM) 10K type strain sequencing project: providing services to taxonomists for standard genome sequencing and annotation.</title>
        <authorList>
            <consortium name="The Broad Institute Genomics Platform"/>
            <consortium name="The Broad Institute Genome Sequencing Center for Infectious Disease"/>
            <person name="Wu L."/>
            <person name="Ma J."/>
        </authorList>
    </citation>
    <scope>NUCLEOTIDE SEQUENCE [LARGE SCALE GENOMIC DNA]</scope>
    <source>
        <strain evidence="2">JCM 31319</strain>
    </source>
</reference>
<dbReference type="Proteomes" id="UP001597094">
    <property type="component" value="Unassembled WGS sequence"/>
</dbReference>
<name>A0ABW3SV35_9BACT</name>
<dbReference type="RefSeq" id="WP_377532061.1">
    <property type="nucleotide sequence ID" value="NZ_JBHTLD010000276.1"/>
</dbReference>
<accession>A0ABW3SV35</accession>
<evidence type="ECO:0000313" key="2">
    <source>
        <dbReference type="Proteomes" id="UP001597094"/>
    </source>
</evidence>
<proteinExistence type="predicted"/>